<dbReference type="RefSeq" id="WP_261596997.1">
    <property type="nucleotide sequence ID" value="NZ_VHLL01000002.1"/>
</dbReference>
<sequence length="960" mass="105934">MDAYPKRLIEVDLPIKQISEHARREKSIRHGHISTLHIWWARRPLAACRAVLCAALWPDPADPLCPKEFIITATEQMDRFWNTLDATNYDLSDLTVLRRALLDFIADFANWDNTTDERYLSTARTLTGSAHVALGGQPGTRPLVVDPFAGGGAIPLEALRVGADAFASDLNPVAVLLNKVVLEYIPKYGQELADEVRKWGQWVKEEMEKDLAEFYPKDPDGATPIAYLWARTITCENPACGAEVPLIRSLWLAKKKGRSVALKLIPNKDEKRVDFEIVENPKASEVQDGTVARGSATCPVCGYTTPVESIRAQFKTRRGGAADARLFCVVTTRPGQQGRFYRLPNKRDLEGVEKASEMIKRRKEEWTGKLSLVPDEPLPPQGTLGFRVQGYGMKEWGDLFTPRQILALTSLIQLLNDLYETNKEENLFRAICTCLSLAIDKQVDSNSSLCAWRAVSEDIGHTFGRQALPMVWDFVEANVVSGSTRDWGNAVEGVLKALECLDDGINVGHAEKASATKLLLPDDSAHSFFTDPPYYDAIPYSDLSDFFYVWLKRSVPLSSLNMFNETRAPKDEECIVDPIKGKDKQYFERTMTDAMAEGRRILVPNGIGCIVFAHKSTAGWEAMLNSMVEAGWIVTGSWPIDTELANRLRGLNSAALASSIHLVCRPRENPDGSLRTEDVGDWGAVLKELPPRIHEWMERLSSENVVGADAIFACLGPALEIYSRYSRVEKVSGEEVTLGEYLEHVWATVSREALSTIFQGADTEGFEPDARLTAMWLWTLSAGNGNGNGNGDGEDAQKSTGYSLEYDTARKIAQGLGAHLDQLPGLVGIKGSEAHLLPVRERGDYLFGRGGLSAPQKAKPIGKQLTLGGESVGGAYEAVSIRDAATLEFTGETTLDQVHQAMLLFAAGRGDALGRFLREDIGRDQKFAKLAQALSALYPATSEERRWVDGVLARKKSLGL</sequence>
<comment type="caution">
    <text evidence="2">The sequence shown here is derived from an EMBL/GenBank/DDBJ whole genome shotgun (WGS) entry which is preliminary data.</text>
</comment>
<dbReference type="InterPro" id="IPR009537">
    <property type="entry name" value="DUF1156"/>
</dbReference>
<protein>
    <submittedName>
        <fullName evidence="2">DUF1156 domain-containing protein</fullName>
    </submittedName>
</protein>
<evidence type="ECO:0000313" key="2">
    <source>
        <dbReference type="EMBL" id="MCT8336934.1"/>
    </source>
</evidence>
<reference evidence="2" key="1">
    <citation type="submission" date="2019-06" db="EMBL/GenBank/DDBJ databases">
        <title>Methanoculleus strain from Tamsui River, Taipei, Taiwan.</title>
        <authorList>
            <person name="You Y.-T."/>
            <person name="Chen S.-C."/>
            <person name="Lai S.-J."/>
            <person name="Lee Y.-C."/>
            <person name="Lai M.-C."/>
        </authorList>
    </citation>
    <scope>NUCLEOTIDE SEQUENCE</scope>
    <source>
        <strain evidence="2">Afa-1</strain>
    </source>
</reference>
<name>A0A9E4ZK13_9EURY</name>
<dbReference type="Gene3D" id="3.40.50.150">
    <property type="entry name" value="Vaccinia Virus protein VP39"/>
    <property type="match status" value="2"/>
</dbReference>
<dbReference type="SUPFAM" id="SSF53335">
    <property type="entry name" value="S-adenosyl-L-methionine-dependent methyltransferases"/>
    <property type="match status" value="2"/>
</dbReference>
<dbReference type="InterPro" id="IPR029063">
    <property type="entry name" value="SAM-dependent_MTases_sf"/>
</dbReference>
<feature type="domain" description="DUF1156" evidence="1">
    <location>
        <begin position="13"/>
        <end position="76"/>
    </location>
</feature>
<keyword evidence="3" id="KW-1185">Reference proteome</keyword>
<dbReference type="AlphaFoldDB" id="A0A9E4ZK13"/>
<organism evidence="2 3">
    <name type="scientific">Methanoculleus formosensis</name>
    <dbReference type="NCBI Taxonomy" id="2590886"/>
    <lineage>
        <taxon>Archaea</taxon>
        <taxon>Methanobacteriati</taxon>
        <taxon>Methanobacteriota</taxon>
        <taxon>Stenosarchaea group</taxon>
        <taxon>Methanomicrobia</taxon>
        <taxon>Methanomicrobiales</taxon>
        <taxon>Methanomicrobiaceae</taxon>
        <taxon>Methanoculleus</taxon>
    </lineage>
</organism>
<accession>A0A9E4ZK13</accession>
<gene>
    <name evidence="2" type="ORF">FKB36_05350</name>
</gene>
<dbReference type="Pfam" id="PF06634">
    <property type="entry name" value="DUF1156"/>
    <property type="match status" value="1"/>
</dbReference>
<proteinExistence type="predicted"/>
<dbReference type="EMBL" id="VHLL01000002">
    <property type="protein sequence ID" value="MCT8336934.1"/>
    <property type="molecule type" value="Genomic_DNA"/>
</dbReference>
<evidence type="ECO:0000259" key="1">
    <source>
        <dbReference type="Pfam" id="PF06634"/>
    </source>
</evidence>
<dbReference type="Proteomes" id="UP001065682">
    <property type="component" value="Unassembled WGS sequence"/>
</dbReference>
<evidence type="ECO:0000313" key="3">
    <source>
        <dbReference type="Proteomes" id="UP001065682"/>
    </source>
</evidence>